<name>A0A1C4ETE0_9BACI</name>
<organism evidence="1 2">
    <name type="scientific">Bacillus wiedmannii</name>
    <dbReference type="NCBI Taxonomy" id="1890302"/>
    <lineage>
        <taxon>Bacteria</taxon>
        <taxon>Bacillati</taxon>
        <taxon>Bacillota</taxon>
        <taxon>Bacilli</taxon>
        <taxon>Bacillales</taxon>
        <taxon>Bacillaceae</taxon>
        <taxon>Bacillus</taxon>
        <taxon>Bacillus cereus group</taxon>
    </lineage>
</organism>
<evidence type="ECO:0000313" key="1">
    <source>
        <dbReference type="EMBL" id="SCC46840.1"/>
    </source>
</evidence>
<dbReference type="EMBL" id="FMBE01000013">
    <property type="protein sequence ID" value="SCC46840.1"/>
    <property type="molecule type" value="Genomic_DNA"/>
</dbReference>
<gene>
    <name evidence="1" type="ORF">BC05F1_03890</name>
</gene>
<accession>A0A1C4ETE0</accession>
<sequence>MKSKEGEVNLIKQALLLLQKEDDPKEALFSICLSEIKKEKVM</sequence>
<dbReference type="Proteomes" id="UP000196052">
    <property type="component" value="Unassembled WGS sequence"/>
</dbReference>
<dbReference type="AlphaFoldDB" id="A0A1C4ETE0"/>
<reference evidence="2" key="1">
    <citation type="submission" date="2016-08" db="EMBL/GenBank/DDBJ databases">
        <authorList>
            <person name="Loux V."/>
            <person name="Rue O."/>
        </authorList>
    </citation>
    <scope>NUCLEOTIDE SEQUENCE [LARGE SCALE GENOMIC DNA]</scope>
    <source>
        <strain evidence="2">INRA Bc05-F1</strain>
    </source>
</reference>
<proteinExistence type="predicted"/>
<protein>
    <submittedName>
        <fullName evidence="1">Uncharacterized protein</fullName>
    </submittedName>
</protein>
<dbReference type="RefSeq" id="WP_258959584.1">
    <property type="nucleotide sequence ID" value="NZ_FMBE01000013.1"/>
</dbReference>
<evidence type="ECO:0000313" key="2">
    <source>
        <dbReference type="Proteomes" id="UP000196052"/>
    </source>
</evidence>